<evidence type="ECO:0000313" key="5">
    <source>
        <dbReference type="Proteomes" id="UP000637578"/>
    </source>
</evidence>
<keyword evidence="2" id="KW-1133">Transmembrane helix</keyword>
<dbReference type="InterPro" id="IPR027417">
    <property type="entry name" value="P-loop_NTPase"/>
</dbReference>
<dbReference type="Proteomes" id="UP000637578">
    <property type="component" value="Unassembled WGS sequence"/>
</dbReference>
<accession>A0A8J3CDE1</accession>
<proteinExistence type="predicted"/>
<reference evidence="4" key="2">
    <citation type="submission" date="2020-09" db="EMBL/GenBank/DDBJ databases">
        <authorList>
            <person name="Sun Q."/>
            <person name="Zhou Y."/>
        </authorList>
    </citation>
    <scope>NUCLEOTIDE SEQUENCE</scope>
    <source>
        <strain evidence="4">CGMCC 4.5737</strain>
    </source>
</reference>
<keyword evidence="2" id="KW-0472">Membrane</keyword>
<dbReference type="RefSeq" id="WP_189061298.1">
    <property type="nucleotide sequence ID" value="NZ_BMMK01000038.1"/>
</dbReference>
<dbReference type="EMBL" id="BMMK01000038">
    <property type="protein sequence ID" value="GGM77048.1"/>
    <property type="molecule type" value="Genomic_DNA"/>
</dbReference>
<keyword evidence="5" id="KW-1185">Reference proteome</keyword>
<evidence type="ECO:0000256" key="2">
    <source>
        <dbReference type="SAM" id="Phobius"/>
    </source>
</evidence>
<dbReference type="AlphaFoldDB" id="A0A8J3CDE1"/>
<organism evidence="4 5">
    <name type="scientific">Longimycelium tulufanense</name>
    <dbReference type="NCBI Taxonomy" id="907463"/>
    <lineage>
        <taxon>Bacteria</taxon>
        <taxon>Bacillati</taxon>
        <taxon>Actinomycetota</taxon>
        <taxon>Actinomycetes</taxon>
        <taxon>Pseudonocardiales</taxon>
        <taxon>Pseudonocardiaceae</taxon>
        <taxon>Longimycelium</taxon>
    </lineage>
</organism>
<keyword evidence="1" id="KW-1188">Viral release from host cell</keyword>
<evidence type="ECO:0000313" key="4">
    <source>
        <dbReference type="EMBL" id="GGM77048.1"/>
    </source>
</evidence>
<comment type="caution">
    <text evidence="4">The sequence shown here is derived from an EMBL/GenBank/DDBJ whole genome shotgun (WGS) entry which is preliminary data.</text>
</comment>
<feature type="transmembrane region" description="Helical" evidence="2">
    <location>
        <begin position="43"/>
        <end position="65"/>
    </location>
</feature>
<gene>
    <name evidence="4" type="ORF">GCM10012275_54620</name>
</gene>
<reference evidence="4" key="1">
    <citation type="journal article" date="2014" name="Int. J. Syst. Evol. Microbiol.">
        <title>Complete genome sequence of Corynebacterium casei LMG S-19264T (=DSM 44701T), isolated from a smear-ripened cheese.</title>
        <authorList>
            <consortium name="US DOE Joint Genome Institute (JGI-PGF)"/>
            <person name="Walter F."/>
            <person name="Albersmeier A."/>
            <person name="Kalinowski J."/>
            <person name="Ruckert C."/>
        </authorList>
    </citation>
    <scope>NUCLEOTIDE SEQUENCE</scope>
    <source>
        <strain evidence="4">CGMCC 4.5737</strain>
    </source>
</reference>
<evidence type="ECO:0000256" key="1">
    <source>
        <dbReference type="ARBA" id="ARBA00022612"/>
    </source>
</evidence>
<keyword evidence="2" id="KW-0812">Transmembrane</keyword>
<name>A0A8J3CDE1_9PSEU</name>
<evidence type="ECO:0000259" key="3">
    <source>
        <dbReference type="Pfam" id="PF17289"/>
    </source>
</evidence>
<sequence length="431" mass="47903">MTTALSLDRITRTVSPKQIRSIVESQHAKLALWSGAVSSGKTIASLIAFLIALAAAPRTGLVVIVGRTLQTIERNILTPLQTPELFGALAKHVHHTTGATTATILGRQVHLIGASDARAEGRIRGATVALAYVDEVTLIPYSFWMMLLSRLRVDGARLLGTTNPDGPAHWLRTEFILRAAEVNMICWHFTLADNPSLAPAYTADLHAQYTGLWARRYITGEWCLAEGAVFDMFDPARHVVDLLPPIHRWIALGVDYGTTAPFAAVLLGLGRDANRHSRLYLTHEWRWDSKLQRRSLTDTEYSERLRGWLAGLEHPHVPGARGIRPEWTVVDPSAASFVQQLYRDGLTPTPADNAVLDGIRTVSSLLATRRLLIHRRCTGLLNELPSYCWDPDKAQRGEDTPIKVEDHSLDAMRYAIHTTEAVWRHQLQEAA</sequence>
<dbReference type="Pfam" id="PF17289">
    <property type="entry name" value="Terminase_6C"/>
    <property type="match status" value="1"/>
</dbReference>
<dbReference type="Gene3D" id="3.30.420.280">
    <property type="match status" value="1"/>
</dbReference>
<dbReference type="Gene3D" id="3.40.50.300">
    <property type="entry name" value="P-loop containing nucleotide triphosphate hydrolases"/>
    <property type="match status" value="1"/>
</dbReference>
<dbReference type="Pfam" id="PF03237">
    <property type="entry name" value="Terminase_6N"/>
    <property type="match status" value="1"/>
</dbReference>
<dbReference type="InterPro" id="IPR035421">
    <property type="entry name" value="Terminase_6C"/>
</dbReference>
<protein>
    <submittedName>
        <fullName evidence="4">Phage terminase large subunit</fullName>
    </submittedName>
</protein>
<feature type="domain" description="Terminase large subunit gp17-like C-terminal" evidence="3">
    <location>
        <begin position="336"/>
        <end position="417"/>
    </location>
</feature>